<keyword evidence="2" id="KW-1185">Reference proteome</keyword>
<sequence>MNNVYTALSLSFIGRRRFALTSNDYENTVLLFRALLKESCQFDPEGICEVDVKHELDNNSVDLLIRQMIYWDENMNEYTFRNVVIWKNMEKLSHKQQKVGLFPLLNQIDEYDTAIARKNPLNRVQVGSYVVRKPQLFTIVPLIESEHAHPEVYQYVKEKFWFGQNFHYEGPTDEKEEPEYCDNYTGLILEIRNVTRPQVYASPEIQGYIYSLIVHARNHRLCSLAPIHTRLSTRTIDAMRDLAECMVAWKRHDTDRLFVTPDYCKIAMRKIGYWLIDWEQDTIFNTSSDCAIDNDLEYRRQLEISMLTGDWYGSDWKYVKKYLENYKTDTNASNYINKIVEDVLQLVRPPI</sequence>
<name>A0A0V1PWZ2_9ASCO</name>
<evidence type="ECO:0000313" key="1">
    <source>
        <dbReference type="EMBL" id="KSA00588.1"/>
    </source>
</evidence>
<organism evidence="1 2">
    <name type="scientific">Debaryomyces fabryi</name>
    <dbReference type="NCBI Taxonomy" id="58627"/>
    <lineage>
        <taxon>Eukaryota</taxon>
        <taxon>Fungi</taxon>
        <taxon>Dikarya</taxon>
        <taxon>Ascomycota</taxon>
        <taxon>Saccharomycotina</taxon>
        <taxon>Pichiomycetes</taxon>
        <taxon>Debaryomycetaceae</taxon>
        <taxon>Debaryomyces</taxon>
    </lineage>
</organism>
<protein>
    <submittedName>
        <fullName evidence="1">Uncharacterized protein</fullName>
    </submittedName>
</protein>
<dbReference type="AlphaFoldDB" id="A0A0V1PWZ2"/>
<dbReference type="OrthoDB" id="5582146at2759"/>
<dbReference type="Proteomes" id="UP000054251">
    <property type="component" value="Unassembled WGS sequence"/>
</dbReference>
<proteinExistence type="predicted"/>
<reference evidence="1 2" key="1">
    <citation type="submission" date="2015-11" db="EMBL/GenBank/DDBJ databases">
        <title>The genome of Debaryomyces fabryi.</title>
        <authorList>
            <person name="Tafer H."/>
            <person name="Lopandic K."/>
        </authorList>
    </citation>
    <scope>NUCLEOTIDE SEQUENCE [LARGE SCALE GENOMIC DNA]</scope>
    <source>
        <strain evidence="1 2">CBS 789</strain>
    </source>
</reference>
<evidence type="ECO:0000313" key="2">
    <source>
        <dbReference type="Proteomes" id="UP000054251"/>
    </source>
</evidence>
<comment type="caution">
    <text evidence="1">The sequence shown here is derived from an EMBL/GenBank/DDBJ whole genome shotgun (WGS) entry which is preliminary data.</text>
</comment>
<dbReference type="EMBL" id="LMYN01000081">
    <property type="protein sequence ID" value="KSA00588.1"/>
    <property type="molecule type" value="Genomic_DNA"/>
</dbReference>
<accession>A0A0V1PWZ2</accession>
<dbReference type="RefSeq" id="XP_015466690.1">
    <property type="nucleotide sequence ID" value="XM_015612462.1"/>
</dbReference>
<gene>
    <name evidence="1" type="ORF">AC631_03633</name>
</gene>
<dbReference type="GeneID" id="26840642"/>